<feature type="domain" description="HTH arsR-type" evidence="4">
    <location>
        <begin position="1"/>
        <end position="77"/>
    </location>
</feature>
<sequence>MTPLADFFRALGSERRLTIWFRLHESGSTCVLDLAHELDISEEATSKHLKKMARAGLIEQTRMGEYVLSQPNLSVSG</sequence>
<organism evidence="5 6">
    <name type="scientific">Candidatus Uhrbacteria bacterium GW2011_GWC2_53_7</name>
    <dbReference type="NCBI Taxonomy" id="1618986"/>
    <lineage>
        <taxon>Bacteria</taxon>
        <taxon>Candidatus Uhriibacteriota</taxon>
    </lineage>
</organism>
<evidence type="ECO:0000256" key="3">
    <source>
        <dbReference type="ARBA" id="ARBA00023163"/>
    </source>
</evidence>
<dbReference type="NCBIfam" id="NF033788">
    <property type="entry name" value="HTH_metalloreg"/>
    <property type="match status" value="1"/>
</dbReference>
<reference evidence="5 6" key="1">
    <citation type="journal article" date="2015" name="Nature">
        <title>rRNA introns, odd ribosomes, and small enigmatic genomes across a large radiation of phyla.</title>
        <authorList>
            <person name="Brown C.T."/>
            <person name="Hug L.A."/>
            <person name="Thomas B.C."/>
            <person name="Sharon I."/>
            <person name="Castelle C.J."/>
            <person name="Singh A."/>
            <person name="Wilkins M.J."/>
            <person name="Williams K.H."/>
            <person name="Banfield J.F."/>
        </authorList>
    </citation>
    <scope>NUCLEOTIDE SEQUENCE [LARGE SCALE GENOMIC DNA]</scope>
</reference>
<dbReference type="GO" id="GO:0003700">
    <property type="term" value="F:DNA-binding transcription factor activity"/>
    <property type="evidence" value="ECO:0007669"/>
    <property type="project" value="InterPro"/>
</dbReference>
<dbReference type="InterPro" id="IPR036388">
    <property type="entry name" value="WH-like_DNA-bd_sf"/>
</dbReference>
<dbReference type="PRINTS" id="PR00778">
    <property type="entry name" value="HTHARSR"/>
</dbReference>
<dbReference type="Proteomes" id="UP000033865">
    <property type="component" value="Unassembled WGS sequence"/>
</dbReference>
<evidence type="ECO:0000313" key="6">
    <source>
        <dbReference type="Proteomes" id="UP000033865"/>
    </source>
</evidence>
<dbReference type="InterPro" id="IPR036390">
    <property type="entry name" value="WH_DNA-bd_sf"/>
</dbReference>
<keyword evidence="2" id="KW-0238">DNA-binding</keyword>
<dbReference type="GO" id="GO:0003677">
    <property type="term" value="F:DNA binding"/>
    <property type="evidence" value="ECO:0007669"/>
    <property type="project" value="UniProtKB-KW"/>
</dbReference>
<accession>A0A0G1Y091</accession>
<dbReference type="Gene3D" id="1.10.10.10">
    <property type="entry name" value="Winged helix-like DNA-binding domain superfamily/Winged helix DNA-binding domain"/>
    <property type="match status" value="1"/>
</dbReference>
<keyword evidence="3" id="KW-0804">Transcription</keyword>
<protein>
    <submittedName>
        <fullName evidence="5">Transcriptional regulator, ArsR family</fullName>
    </submittedName>
</protein>
<dbReference type="InterPro" id="IPR011991">
    <property type="entry name" value="ArsR-like_HTH"/>
</dbReference>
<evidence type="ECO:0000256" key="2">
    <source>
        <dbReference type="ARBA" id="ARBA00023125"/>
    </source>
</evidence>
<evidence type="ECO:0000313" key="5">
    <source>
        <dbReference type="EMBL" id="KKW36606.1"/>
    </source>
</evidence>
<dbReference type="PROSITE" id="PS50987">
    <property type="entry name" value="HTH_ARSR_2"/>
    <property type="match status" value="1"/>
</dbReference>
<gene>
    <name evidence="5" type="ORF">UY82_C0018G0008</name>
</gene>
<dbReference type="PANTHER" id="PTHR33154">
    <property type="entry name" value="TRANSCRIPTIONAL REGULATOR, ARSR FAMILY"/>
    <property type="match status" value="1"/>
</dbReference>
<proteinExistence type="predicted"/>
<name>A0A0G1Y091_9BACT</name>
<dbReference type="PANTHER" id="PTHR33154:SF18">
    <property type="entry name" value="ARSENICAL RESISTANCE OPERON REPRESSOR"/>
    <property type="match status" value="1"/>
</dbReference>
<dbReference type="EMBL" id="LCRN01000018">
    <property type="protein sequence ID" value="KKW36606.1"/>
    <property type="molecule type" value="Genomic_DNA"/>
</dbReference>
<dbReference type="SUPFAM" id="SSF46785">
    <property type="entry name" value="Winged helix' DNA-binding domain"/>
    <property type="match status" value="1"/>
</dbReference>
<evidence type="ECO:0000256" key="1">
    <source>
        <dbReference type="ARBA" id="ARBA00023015"/>
    </source>
</evidence>
<dbReference type="AlphaFoldDB" id="A0A0G1Y091"/>
<keyword evidence="1" id="KW-0805">Transcription regulation</keyword>
<evidence type="ECO:0000259" key="4">
    <source>
        <dbReference type="PROSITE" id="PS50987"/>
    </source>
</evidence>
<dbReference type="SMART" id="SM00418">
    <property type="entry name" value="HTH_ARSR"/>
    <property type="match status" value="1"/>
</dbReference>
<dbReference type="InterPro" id="IPR051081">
    <property type="entry name" value="HTH_MetalResp_TranReg"/>
</dbReference>
<comment type="caution">
    <text evidence="5">The sequence shown here is derived from an EMBL/GenBank/DDBJ whole genome shotgun (WGS) entry which is preliminary data.</text>
</comment>
<dbReference type="Pfam" id="PF01022">
    <property type="entry name" value="HTH_5"/>
    <property type="match status" value="1"/>
</dbReference>
<dbReference type="CDD" id="cd00090">
    <property type="entry name" value="HTH_ARSR"/>
    <property type="match status" value="1"/>
</dbReference>
<dbReference type="InterPro" id="IPR001845">
    <property type="entry name" value="HTH_ArsR_DNA-bd_dom"/>
</dbReference>